<dbReference type="Proteomes" id="UP000759529">
    <property type="component" value="Unassembled WGS sequence"/>
</dbReference>
<dbReference type="RefSeq" id="WP_187657950.1">
    <property type="nucleotide sequence ID" value="NZ_JACSOD020000466.1"/>
</dbReference>
<sequence>MQKELIKIIELENSNDFELAFLEYDNLYNQNKSDFEVWKYFYFFLWIIIENMPNDFVEKIQREERLKEMFSDGNSKFTNNPEFNFIVGYTMSIFPYEFGDFDEYEKKAEELLEKARNLDPINPIYKMVYLSSSIDDNSEEYLLASAEAAQIVKEKYNGIGLYNDYFIQVLYRI</sequence>
<gene>
    <name evidence="1" type="ORF">H9X54_007140</name>
</gene>
<comment type="caution">
    <text evidence="1">The sequence shown here is derived from an EMBL/GenBank/DDBJ whole genome shotgun (WGS) entry which is preliminary data.</text>
</comment>
<proteinExistence type="predicted"/>
<accession>A0ABS2CVZ2</accession>
<dbReference type="EMBL" id="JACSOD020000466">
    <property type="protein sequence ID" value="MBM6499074.1"/>
    <property type="molecule type" value="Genomic_DNA"/>
</dbReference>
<protein>
    <submittedName>
        <fullName evidence="1">Uncharacterized protein</fullName>
    </submittedName>
</protein>
<reference evidence="1 2" key="1">
    <citation type="submission" date="2021-02" db="EMBL/GenBank/DDBJ databases">
        <authorList>
            <person name="Jung H.S."/>
            <person name="Chun B.H."/>
            <person name="Jeon C.O."/>
        </authorList>
    </citation>
    <scope>NUCLEOTIDE SEQUENCE [LARGE SCALE GENOMIC DNA]</scope>
    <source>
        <strain evidence="1 2">LMG 25203</strain>
    </source>
</reference>
<name>A0ABS2CVZ2_9FLAO</name>
<evidence type="ECO:0000313" key="1">
    <source>
        <dbReference type="EMBL" id="MBM6499074.1"/>
    </source>
</evidence>
<keyword evidence="2" id="KW-1185">Reference proteome</keyword>
<organism evidence="1 2">
    <name type="scientific">Flavobacterium macrobrachii</name>
    <dbReference type="NCBI Taxonomy" id="591204"/>
    <lineage>
        <taxon>Bacteria</taxon>
        <taxon>Pseudomonadati</taxon>
        <taxon>Bacteroidota</taxon>
        <taxon>Flavobacteriia</taxon>
        <taxon>Flavobacteriales</taxon>
        <taxon>Flavobacteriaceae</taxon>
        <taxon>Flavobacterium</taxon>
    </lineage>
</organism>
<evidence type="ECO:0000313" key="2">
    <source>
        <dbReference type="Proteomes" id="UP000759529"/>
    </source>
</evidence>